<keyword evidence="4" id="KW-0186">Copper</keyword>
<dbReference type="GO" id="GO:0005507">
    <property type="term" value="F:copper ion binding"/>
    <property type="evidence" value="ECO:0007669"/>
    <property type="project" value="InterPro"/>
</dbReference>
<keyword evidence="2" id="KW-0479">Metal-binding</keyword>
<feature type="domain" description="Plastocyanin-like" evidence="5">
    <location>
        <begin position="151"/>
        <end position="302"/>
    </location>
</feature>
<feature type="domain" description="Plastocyanin-like" evidence="6">
    <location>
        <begin position="22"/>
        <end position="133"/>
    </location>
</feature>
<organism evidence="7 8">
    <name type="scientific">Diatrype stigma</name>
    <dbReference type="NCBI Taxonomy" id="117547"/>
    <lineage>
        <taxon>Eukaryota</taxon>
        <taxon>Fungi</taxon>
        <taxon>Dikarya</taxon>
        <taxon>Ascomycota</taxon>
        <taxon>Pezizomycotina</taxon>
        <taxon>Sordariomycetes</taxon>
        <taxon>Xylariomycetidae</taxon>
        <taxon>Xylariales</taxon>
        <taxon>Diatrypaceae</taxon>
        <taxon>Diatrype</taxon>
    </lineage>
</organism>
<dbReference type="InterPro" id="IPR045087">
    <property type="entry name" value="Cu-oxidase_fam"/>
</dbReference>
<evidence type="ECO:0000259" key="6">
    <source>
        <dbReference type="Pfam" id="PF07732"/>
    </source>
</evidence>
<dbReference type="SUPFAM" id="SSF49503">
    <property type="entry name" value="Cupredoxins"/>
    <property type="match status" value="3"/>
</dbReference>
<proteinExistence type="inferred from homology"/>
<reference evidence="7 8" key="1">
    <citation type="submission" date="2024-02" db="EMBL/GenBank/DDBJ databases">
        <title>De novo assembly and annotation of 12 fungi associated with fruit tree decline syndrome in Ontario, Canada.</title>
        <authorList>
            <person name="Sulman M."/>
            <person name="Ellouze W."/>
            <person name="Ilyukhin E."/>
        </authorList>
    </citation>
    <scope>NUCLEOTIDE SEQUENCE [LARGE SCALE GENOMIC DNA]</scope>
    <source>
        <strain evidence="7 8">M11/M66-122</strain>
    </source>
</reference>
<dbReference type="PANTHER" id="PTHR11709">
    <property type="entry name" value="MULTI-COPPER OXIDASE"/>
    <property type="match status" value="1"/>
</dbReference>
<comment type="caution">
    <text evidence="7">The sequence shown here is derived from an EMBL/GenBank/DDBJ whole genome shotgun (WGS) entry which is preliminary data.</text>
</comment>
<evidence type="ECO:0000313" key="8">
    <source>
        <dbReference type="Proteomes" id="UP001320420"/>
    </source>
</evidence>
<dbReference type="Gene3D" id="2.60.40.420">
    <property type="entry name" value="Cupredoxins - blue copper proteins"/>
    <property type="match status" value="3"/>
</dbReference>
<evidence type="ECO:0000256" key="4">
    <source>
        <dbReference type="ARBA" id="ARBA00023008"/>
    </source>
</evidence>
<sequence>MHLHDASSFTPDAVLHISVRNISIGGINRYSTLINDSLPAPELRLPEGEVVWIRVYNDMTDQNTTIHWHGLAQAASPFSDGTPLASQWPIPPQHFFDYELQLPNGSAGTYFYHSHVGFQAVTAAGPLIVEDRAAPPYQTDGERTVFVHGLWNETDAQVEQGVNDNPLAWPGETNGILINGKTISDSGVVDDATAGLAVIEVDPASTYRLRFVGSTALSYTALAFEAHGADVLRVVEADGHYTQPAPAPEGIIQIGGGQRFSALLDTKSCDELRDLGRLDFYIQTETRERTYSVTNYAILRYSADACGSGNSTSTDFADPLPTDAYPAQKPIDMPPTINGYLDYALRPLEGAEAEAGSGFPSAAEVTRRVVLNAQVFEDGYYMWRDSNVSWGDSAAGAGASHHTVPYAPYLVGLYRNDTAYLPDYDAAVANGGVDPRTQTFPARIGEVLEVVIQNLGADSRTGAAAGLVDVHPFHAHGGHI</sequence>
<evidence type="ECO:0000256" key="1">
    <source>
        <dbReference type="ARBA" id="ARBA00010609"/>
    </source>
</evidence>
<name>A0AAN9UA77_9PEZI</name>
<protein>
    <recommendedName>
        <fullName evidence="9">Laccase</fullName>
    </recommendedName>
</protein>
<dbReference type="GO" id="GO:0016491">
    <property type="term" value="F:oxidoreductase activity"/>
    <property type="evidence" value="ECO:0007669"/>
    <property type="project" value="UniProtKB-KW"/>
</dbReference>
<dbReference type="Pfam" id="PF07732">
    <property type="entry name" value="Cu-oxidase_3"/>
    <property type="match status" value="1"/>
</dbReference>
<dbReference type="InterPro" id="IPR011707">
    <property type="entry name" value="Cu-oxidase-like_N"/>
</dbReference>
<dbReference type="NCBIfam" id="TIGR03390">
    <property type="entry name" value="ascorbOXfungal"/>
    <property type="match status" value="1"/>
</dbReference>
<dbReference type="Proteomes" id="UP001320420">
    <property type="component" value="Unassembled WGS sequence"/>
</dbReference>
<keyword evidence="3" id="KW-0560">Oxidoreductase</keyword>
<dbReference type="Pfam" id="PF00394">
    <property type="entry name" value="Cu-oxidase"/>
    <property type="match status" value="1"/>
</dbReference>
<accession>A0AAN9UA77</accession>
<comment type="similarity">
    <text evidence="1">Belongs to the multicopper oxidase family.</text>
</comment>
<dbReference type="InterPro" id="IPR001117">
    <property type="entry name" value="Cu-oxidase_2nd"/>
</dbReference>
<dbReference type="InterPro" id="IPR008972">
    <property type="entry name" value="Cupredoxin"/>
</dbReference>
<evidence type="ECO:0008006" key="9">
    <source>
        <dbReference type="Google" id="ProtNLM"/>
    </source>
</evidence>
<dbReference type="PANTHER" id="PTHR11709:SF394">
    <property type="entry name" value="FI03373P-RELATED"/>
    <property type="match status" value="1"/>
</dbReference>
<gene>
    <name evidence="7" type="ORF">SLS62_010719</name>
</gene>
<evidence type="ECO:0000256" key="3">
    <source>
        <dbReference type="ARBA" id="ARBA00023002"/>
    </source>
</evidence>
<evidence type="ECO:0000313" key="7">
    <source>
        <dbReference type="EMBL" id="KAK7743086.1"/>
    </source>
</evidence>
<evidence type="ECO:0000259" key="5">
    <source>
        <dbReference type="Pfam" id="PF00394"/>
    </source>
</evidence>
<dbReference type="EMBL" id="JAKJXP020000141">
    <property type="protein sequence ID" value="KAK7743086.1"/>
    <property type="molecule type" value="Genomic_DNA"/>
</dbReference>
<dbReference type="InterPro" id="IPR017762">
    <property type="entry name" value="Multicopper_oxidase_fun"/>
</dbReference>
<evidence type="ECO:0000256" key="2">
    <source>
        <dbReference type="ARBA" id="ARBA00022723"/>
    </source>
</evidence>
<dbReference type="AlphaFoldDB" id="A0AAN9UA77"/>
<keyword evidence="8" id="KW-1185">Reference proteome</keyword>